<dbReference type="EMBL" id="JACHIV010000001">
    <property type="protein sequence ID" value="MBB5071064.1"/>
    <property type="molecule type" value="Genomic_DNA"/>
</dbReference>
<reference evidence="2 3" key="1">
    <citation type="submission" date="2020-08" db="EMBL/GenBank/DDBJ databases">
        <title>Sequencing the genomes of 1000 actinobacteria strains.</title>
        <authorList>
            <person name="Klenk H.-P."/>
        </authorList>
    </citation>
    <scope>NUCLEOTIDE SEQUENCE [LARGE SCALE GENOMIC DNA]</scope>
    <source>
        <strain evidence="2 3">DSM 45582</strain>
    </source>
</reference>
<evidence type="ECO:0000256" key="1">
    <source>
        <dbReference type="SAM" id="MobiDB-lite"/>
    </source>
</evidence>
<organism evidence="2 3">
    <name type="scientific">Saccharopolyspora gloriosae</name>
    <dbReference type="NCBI Taxonomy" id="455344"/>
    <lineage>
        <taxon>Bacteria</taxon>
        <taxon>Bacillati</taxon>
        <taxon>Actinomycetota</taxon>
        <taxon>Actinomycetes</taxon>
        <taxon>Pseudonocardiales</taxon>
        <taxon>Pseudonocardiaceae</taxon>
        <taxon>Saccharopolyspora</taxon>
    </lineage>
</organism>
<proteinExistence type="predicted"/>
<evidence type="ECO:0000313" key="2">
    <source>
        <dbReference type="EMBL" id="MBB5071064.1"/>
    </source>
</evidence>
<feature type="compositionally biased region" description="Basic and acidic residues" evidence="1">
    <location>
        <begin position="1"/>
        <end position="10"/>
    </location>
</feature>
<dbReference type="AlphaFoldDB" id="A0A840NHI5"/>
<dbReference type="Proteomes" id="UP000580474">
    <property type="component" value="Unassembled WGS sequence"/>
</dbReference>
<keyword evidence="3" id="KW-1185">Reference proteome</keyword>
<gene>
    <name evidence="2" type="ORF">BJ969_004152</name>
</gene>
<feature type="compositionally biased region" description="Basic and acidic residues" evidence="1">
    <location>
        <begin position="27"/>
        <end position="38"/>
    </location>
</feature>
<accession>A0A840NHI5</accession>
<protein>
    <submittedName>
        <fullName evidence="2">Uncharacterized protein</fullName>
    </submittedName>
</protein>
<name>A0A840NHI5_9PSEU</name>
<feature type="region of interest" description="Disordered" evidence="1">
    <location>
        <begin position="1"/>
        <end position="38"/>
    </location>
</feature>
<sequence length="38" mass="4301">MGRRDADRDGQGTPQPEKWETWGSEDDGNKHEGDEGKE</sequence>
<comment type="caution">
    <text evidence="2">The sequence shown here is derived from an EMBL/GenBank/DDBJ whole genome shotgun (WGS) entry which is preliminary data.</text>
</comment>
<evidence type="ECO:0000313" key="3">
    <source>
        <dbReference type="Proteomes" id="UP000580474"/>
    </source>
</evidence>